<evidence type="ECO:0000313" key="2">
    <source>
        <dbReference type="Proteomes" id="UP000191110"/>
    </source>
</evidence>
<reference evidence="1 2" key="1">
    <citation type="submission" date="2016-11" db="EMBL/GenBank/DDBJ databases">
        <title>Mixed transmission modes and dynamic genome evolution in an obligate animal-bacterial symbiosis.</title>
        <authorList>
            <person name="Russell S.L."/>
            <person name="Corbett-Detig R.B."/>
            <person name="Cavanaugh C.M."/>
        </authorList>
    </citation>
    <scope>NUCLEOTIDE SEQUENCE [LARGE SCALE GENOMIC DNA]</scope>
    <source>
        <strain evidence="1">Sveles-Q1</strain>
    </source>
</reference>
<dbReference type="AlphaFoldDB" id="A0A1T2L2F9"/>
<keyword evidence="2" id="KW-1185">Reference proteome</keyword>
<accession>A0A1T2L2F9</accession>
<organism evidence="1 2">
    <name type="scientific">Solemya pervernicosa gill symbiont</name>
    <dbReference type="NCBI Taxonomy" id="642797"/>
    <lineage>
        <taxon>Bacteria</taxon>
        <taxon>Pseudomonadati</taxon>
        <taxon>Pseudomonadota</taxon>
        <taxon>Gammaproteobacteria</taxon>
        <taxon>sulfur-oxidizing symbionts</taxon>
    </lineage>
</organism>
<evidence type="ECO:0000313" key="1">
    <source>
        <dbReference type="EMBL" id="OOZ39287.1"/>
    </source>
</evidence>
<name>A0A1T2L2F9_9GAMM</name>
<gene>
    <name evidence="1" type="ORF">BOW53_12030</name>
</gene>
<protein>
    <submittedName>
        <fullName evidence="1">Uncharacterized protein</fullName>
    </submittedName>
</protein>
<dbReference type="Proteomes" id="UP000191110">
    <property type="component" value="Unassembled WGS sequence"/>
</dbReference>
<comment type="caution">
    <text evidence="1">The sequence shown here is derived from an EMBL/GenBank/DDBJ whole genome shotgun (WGS) entry which is preliminary data.</text>
</comment>
<dbReference type="EMBL" id="MPRL01000055">
    <property type="protein sequence ID" value="OOZ39287.1"/>
    <property type="molecule type" value="Genomic_DNA"/>
</dbReference>
<proteinExistence type="predicted"/>
<sequence length="66" mass="7380">MEQRAIREIIGGLPGLRFTSSGLHGATKRFHCMQMFGQHHPGIDRERVAQLHITDSITQPINMAGQ</sequence>